<dbReference type="EMBL" id="CP015217">
    <property type="protein sequence ID" value="AOP35503.1"/>
    <property type="molecule type" value="Genomic_DNA"/>
</dbReference>
<evidence type="ECO:0000313" key="3">
    <source>
        <dbReference type="Proteomes" id="UP000094197"/>
    </source>
</evidence>
<dbReference type="OrthoDB" id="346001at2"/>
<sequence length="127" mass="14151">MISFLKRKLDVIQKIGDISTIFAITSMGILLACLFIPILSDYFKEHSEFFVPIVSLTILSGGVWFATKFGLPVMITGRAKQSVIPGIYETEIPSFLARILGFGYFILGSFGFLLGLILLLFSIFQIF</sequence>
<evidence type="ECO:0000256" key="1">
    <source>
        <dbReference type="SAM" id="Phobius"/>
    </source>
</evidence>
<evidence type="ECO:0000313" key="2">
    <source>
        <dbReference type="EMBL" id="AOP35503.1"/>
    </source>
</evidence>
<name>A0A1D7V0Z3_9LEPT</name>
<dbReference type="Proteomes" id="UP000094197">
    <property type="component" value="Chromosome 1"/>
</dbReference>
<gene>
    <name evidence="2" type="ORF">A0128_17650</name>
</gene>
<keyword evidence="1" id="KW-1133">Transmembrane helix</keyword>
<dbReference type="AlphaFoldDB" id="A0A1D7V0Z3"/>
<keyword evidence="1" id="KW-0812">Transmembrane</keyword>
<proteinExistence type="predicted"/>
<reference evidence="2 3" key="1">
    <citation type="submission" date="2016-04" db="EMBL/GenBank/DDBJ databases">
        <title>Complete genome seqeunce of Leptospira alstonii serovar Room22.</title>
        <authorList>
            <person name="Nally J.E."/>
            <person name="Bayles D.O."/>
            <person name="Hurley D."/>
            <person name="Fanning S."/>
            <person name="McMahon B.J."/>
            <person name="Arent Z."/>
        </authorList>
    </citation>
    <scope>NUCLEOTIDE SEQUENCE [LARGE SCALE GENOMIC DNA]</scope>
    <source>
        <strain evidence="2 3">GWTS #1</strain>
    </source>
</reference>
<dbReference type="RefSeq" id="WP_069608706.1">
    <property type="nucleotide sequence ID" value="NZ_CP015217.1"/>
</dbReference>
<accession>A0A1D7V0Z3</accession>
<keyword evidence="1" id="KW-0472">Membrane</keyword>
<feature type="transmembrane region" description="Helical" evidence="1">
    <location>
        <begin position="49"/>
        <end position="71"/>
    </location>
</feature>
<feature type="transmembrane region" description="Helical" evidence="1">
    <location>
        <begin position="102"/>
        <end position="124"/>
    </location>
</feature>
<protein>
    <submittedName>
        <fullName evidence="2">Uncharacterized protein</fullName>
    </submittedName>
</protein>
<feature type="transmembrane region" description="Helical" evidence="1">
    <location>
        <begin position="21"/>
        <end position="43"/>
    </location>
</feature>
<dbReference type="KEGG" id="laj:A0128_17650"/>
<keyword evidence="3" id="KW-1185">Reference proteome</keyword>
<dbReference type="PROSITE" id="PS51257">
    <property type="entry name" value="PROKAR_LIPOPROTEIN"/>
    <property type="match status" value="1"/>
</dbReference>
<organism evidence="2 3">
    <name type="scientific">Leptospira tipperaryensis</name>
    <dbReference type="NCBI Taxonomy" id="2564040"/>
    <lineage>
        <taxon>Bacteria</taxon>
        <taxon>Pseudomonadati</taxon>
        <taxon>Spirochaetota</taxon>
        <taxon>Spirochaetia</taxon>
        <taxon>Leptospirales</taxon>
        <taxon>Leptospiraceae</taxon>
        <taxon>Leptospira</taxon>
    </lineage>
</organism>